<dbReference type="AlphaFoldDB" id="A0AAJ6VG66"/>
<organism evidence="2 3">
    <name type="scientific">Populus euphratica</name>
    <name type="common">Euphrates poplar</name>
    <dbReference type="NCBI Taxonomy" id="75702"/>
    <lineage>
        <taxon>Eukaryota</taxon>
        <taxon>Viridiplantae</taxon>
        <taxon>Streptophyta</taxon>
        <taxon>Embryophyta</taxon>
        <taxon>Tracheophyta</taxon>
        <taxon>Spermatophyta</taxon>
        <taxon>Magnoliopsida</taxon>
        <taxon>eudicotyledons</taxon>
        <taxon>Gunneridae</taxon>
        <taxon>Pentapetalae</taxon>
        <taxon>rosids</taxon>
        <taxon>fabids</taxon>
        <taxon>Malpighiales</taxon>
        <taxon>Salicaceae</taxon>
        <taxon>Saliceae</taxon>
        <taxon>Populus</taxon>
    </lineage>
</organism>
<sequence length="141" mass="15887">MHPFLISINTTTSFHPSNTQGTSLPNSPLHSQNHFYSNHTFPDMGILSFPSVAHNAKKILKFQSLLSRNHSNLPKGHVAVYVGEYQKKRFVVPISYINHPSFLALLNRSEEEFGFNHPMGGLTIPCKEDAFIDLTSRLHDS</sequence>
<evidence type="ECO:0000256" key="1">
    <source>
        <dbReference type="ARBA" id="ARBA00006974"/>
    </source>
</evidence>
<dbReference type="RefSeq" id="XP_011046971.1">
    <property type="nucleotide sequence ID" value="XM_011048669.1"/>
</dbReference>
<gene>
    <name evidence="3" type="primary">LOC105141443</name>
</gene>
<dbReference type="GO" id="GO:0009733">
    <property type="term" value="P:response to auxin"/>
    <property type="evidence" value="ECO:0007669"/>
    <property type="project" value="InterPro"/>
</dbReference>
<comment type="similarity">
    <text evidence="1">Belongs to the ARG7 family.</text>
</comment>
<dbReference type="InterPro" id="IPR003676">
    <property type="entry name" value="SAUR_fam"/>
</dbReference>
<dbReference type="GeneID" id="105141443"/>
<dbReference type="PANTHER" id="PTHR31929">
    <property type="entry name" value="SAUR-LIKE AUXIN-RESPONSIVE PROTEIN FAMILY-RELATED"/>
    <property type="match status" value="1"/>
</dbReference>
<dbReference type="KEGG" id="peu:105141443"/>
<accession>A0AAJ6VG66</accession>
<protein>
    <submittedName>
        <fullName evidence="3">Indole-3-acetic acid-induced protein ARG7-like</fullName>
    </submittedName>
</protein>
<proteinExistence type="inferred from homology"/>
<reference evidence="3" key="1">
    <citation type="submission" date="2025-08" db="UniProtKB">
        <authorList>
            <consortium name="RefSeq"/>
        </authorList>
    </citation>
    <scope>IDENTIFICATION</scope>
</reference>
<dbReference type="Pfam" id="PF02519">
    <property type="entry name" value="Auxin_inducible"/>
    <property type="match status" value="1"/>
</dbReference>
<dbReference type="Proteomes" id="UP000694918">
    <property type="component" value="Unplaced"/>
</dbReference>
<evidence type="ECO:0000313" key="2">
    <source>
        <dbReference type="Proteomes" id="UP000694918"/>
    </source>
</evidence>
<name>A0AAJ6VG66_POPEU</name>
<evidence type="ECO:0000313" key="3">
    <source>
        <dbReference type="RefSeq" id="XP_011046971.1"/>
    </source>
</evidence>
<keyword evidence="2" id="KW-1185">Reference proteome</keyword>